<feature type="signal peptide" evidence="2">
    <location>
        <begin position="1"/>
        <end position="17"/>
    </location>
</feature>
<evidence type="ECO:0000256" key="2">
    <source>
        <dbReference type="SAM" id="SignalP"/>
    </source>
</evidence>
<feature type="compositionally biased region" description="Gly residues" evidence="1">
    <location>
        <begin position="50"/>
        <end position="70"/>
    </location>
</feature>
<feature type="region of interest" description="Disordered" evidence="1">
    <location>
        <begin position="33"/>
        <end position="76"/>
    </location>
</feature>
<organism evidence="3">
    <name type="scientific">Oryza glumipatula</name>
    <dbReference type="NCBI Taxonomy" id="40148"/>
    <lineage>
        <taxon>Eukaryota</taxon>
        <taxon>Viridiplantae</taxon>
        <taxon>Streptophyta</taxon>
        <taxon>Embryophyta</taxon>
        <taxon>Tracheophyta</taxon>
        <taxon>Spermatophyta</taxon>
        <taxon>Magnoliopsida</taxon>
        <taxon>Liliopsida</taxon>
        <taxon>Poales</taxon>
        <taxon>Poaceae</taxon>
        <taxon>BOP clade</taxon>
        <taxon>Oryzoideae</taxon>
        <taxon>Oryzeae</taxon>
        <taxon>Oryzinae</taxon>
        <taxon>Oryza</taxon>
    </lineage>
</organism>
<dbReference type="AlphaFoldDB" id="A0A0E0AG48"/>
<dbReference type="Proteomes" id="UP000026961">
    <property type="component" value="Chromosome 7"/>
</dbReference>
<proteinExistence type="predicted"/>
<dbReference type="HOGENOM" id="CLU_1985060_0_0_1"/>
<keyword evidence="4" id="KW-1185">Reference proteome</keyword>
<reference evidence="3" key="1">
    <citation type="submission" date="2015-04" db="UniProtKB">
        <authorList>
            <consortium name="EnsemblPlants"/>
        </authorList>
    </citation>
    <scope>IDENTIFICATION</scope>
</reference>
<evidence type="ECO:0000256" key="1">
    <source>
        <dbReference type="SAM" id="MobiDB-lite"/>
    </source>
</evidence>
<feature type="chain" id="PRO_5002353873" evidence="2">
    <location>
        <begin position="18"/>
        <end position="126"/>
    </location>
</feature>
<name>A0A0E0AG48_9ORYZ</name>
<keyword evidence="2" id="KW-0732">Signal</keyword>
<evidence type="ECO:0000313" key="3">
    <source>
        <dbReference type="EnsemblPlants" id="OGLUM07G03530.1"/>
    </source>
</evidence>
<accession>A0A0E0AG48</accession>
<protein>
    <submittedName>
        <fullName evidence="3">Uncharacterized protein</fullName>
    </submittedName>
</protein>
<feature type="compositionally biased region" description="Low complexity" evidence="1">
    <location>
        <begin position="33"/>
        <end position="49"/>
    </location>
</feature>
<sequence>MTFLMSFFGTLAPGVPANCIGDMADAPTADIGSKADGGAATGGTTVDGTGADGGTAAGAGAGVGVGSGGGRGKRDSKDHLACWMCHCIPEIRILEELKKEKAVWIPASSATTMNKGISSQQAPTCR</sequence>
<dbReference type="EnsemblPlants" id="OGLUM07G03530.1">
    <property type="protein sequence ID" value="OGLUM07G03530.1"/>
    <property type="gene ID" value="OGLUM07G03530"/>
</dbReference>
<dbReference type="Gramene" id="OGLUM07G03530.1">
    <property type="protein sequence ID" value="OGLUM07G03530.1"/>
    <property type="gene ID" value="OGLUM07G03530"/>
</dbReference>
<reference evidence="3" key="2">
    <citation type="submission" date="2018-05" db="EMBL/GenBank/DDBJ databases">
        <title>OgluRS3 (Oryza glumaepatula Reference Sequence Version 3).</title>
        <authorList>
            <person name="Zhang J."/>
            <person name="Kudrna D."/>
            <person name="Lee S."/>
            <person name="Talag J."/>
            <person name="Welchert J."/>
            <person name="Wing R.A."/>
        </authorList>
    </citation>
    <scope>NUCLEOTIDE SEQUENCE [LARGE SCALE GENOMIC DNA]</scope>
</reference>
<evidence type="ECO:0000313" key="4">
    <source>
        <dbReference type="Proteomes" id="UP000026961"/>
    </source>
</evidence>